<gene>
    <name evidence="2" type="ORF">BDW42DRAFT_84537</name>
</gene>
<dbReference type="EMBL" id="KZ559529">
    <property type="protein sequence ID" value="PLN82208.1"/>
    <property type="molecule type" value="Genomic_DNA"/>
</dbReference>
<name>A0A2J5HY28_9EURO</name>
<sequence length="180" mass="20387">MIVDREEDLNPRVSTSPCRSWLFRSSSRRDLYIGGQYGAELWGSPGGQQRRSWSGTPYRSSLLFQIGHSPPRLGLGFSVRLKQNGWPRLRTNLIHPMQCASWPRTNQELKRGICAVSRTGPRPLGDLAMALSRSFDVFSVLFLMFFFFGHTFLDHGAVTLPGSPWRTRLQSPSLKGSCMR</sequence>
<dbReference type="OrthoDB" id="10628279at2759"/>
<dbReference type="AlphaFoldDB" id="A0A2J5HY28"/>
<keyword evidence="1" id="KW-0472">Membrane</keyword>
<evidence type="ECO:0000256" key="1">
    <source>
        <dbReference type="SAM" id="Phobius"/>
    </source>
</evidence>
<protein>
    <submittedName>
        <fullName evidence="2">Uncharacterized protein</fullName>
    </submittedName>
</protein>
<reference evidence="3" key="1">
    <citation type="submission" date="2017-12" db="EMBL/GenBank/DDBJ databases">
        <authorList>
            <consortium name="DOE Joint Genome Institute"/>
            <person name="Mondo S.J."/>
            <person name="Kjaerbolling I."/>
            <person name="Vesth T.C."/>
            <person name="Frisvad J.C."/>
            <person name="Nybo J.L."/>
            <person name="Theobald S."/>
            <person name="Kuo A."/>
            <person name="Bowyer P."/>
            <person name="Matsuda Y."/>
            <person name="Lyhne E.K."/>
            <person name="Kogle M.E."/>
            <person name="Clum A."/>
            <person name="Lipzen A."/>
            <person name="Salamov A."/>
            <person name="Ngan C.Y."/>
            <person name="Daum C."/>
            <person name="Chiniquy J."/>
            <person name="Barry K."/>
            <person name="LaButti K."/>
            <person name="Haridas S."/>
            <person name="Simmons B.A."/>
            <person name="Magnuson J.K."/>
            <person name="Mortensen U.H."/>
            <person name="Larsen T.O."/>
            <person name="Grigoriev I.V."/>
            <person name="Baker S.E."/>
            <person name="Andersen M.R."/>
            <person name="Nordberg H.P."/>
            <person name="Cantor M.N."/>
            <person name="Hua S.X."/>
        </authorList>
    </citation>
    <scope>NUCLEOTIDE SEQUENCE [LARGE SCALE GENOMIC DNA]</scope>
    <source>
        <strain evidence="3">IBT 19404</strain>
    </source>
</reference>
<evidence type="ECO:0000313" key="2">
    <source>
        <dbReference type="EMBL" id="PLN82208.1"/>
    </source>
</evidence>
<dbReference type="Proteomes" id="UP000235023">
    <property type="component" value="Unassembled WGS sequence"/>
</dbReference>
<keyword evidence="3" id="KW-1185">Reference proteome</keyword>
<evidence type="ECO:0000313" key="3">
    <source>
        <dbReference type="Proteomes" id="UP000235023"/>
    </source>
</evidence>
<feature type="transmembrane region" description="Helical" evidence="1">
    <location>
        <begin position="135"/>
        <end position="153"/>
    </location>
</feature>
<keyword evidence="1" id="KW-1133">Transmembrane helix</keyword>
<accession>A0A2J5HY28</accession>
<proteinExistence type="predicted"/>
<keyword evidence="1" id="KW-0812">Transmembrane</keyword>
<organism evidence="2 3">
    <name type="scientific">Aspergillus taichungensis</name>
    <dbReference type="NCBI Taxonomy" id="482145"/>
    <lineage>
        <taxon>Eukaryota</taxon>
        <taxon>Fungi</taxon>
        <taxon>Dikarya</taxon>
        <taxon>Ascomycota</taxon>
        <taxon>Pezizomycotina</taxon>
        <taxon>Eurotiomycetes</taxon>
        <taxon>Eurotiomycetidae</taxon>
        <taxon>Eurotiales</taxon>
        <taxon>Aspergillaceae</taxon>
        <taxon>Aspergillus</taxon>
        <taxon>Aspergillus subgen. Circumdati</taxon>
    </lineage>
</organism>